<feature type="signal peptide" evidence="14">
    <location>
        <begin position="1"/>
        <end position="27"/>
    </location>
</feature>
<evidence type="ECO:0000256" key="7">
    <source>
        <dbReference type="ARBA" id="ARBA00022729"/>
    </source>
</evidence>
<dbReference type="InterPro" id="IPR037167">
    <property type="entry name" value="Peptidase_S11_C_sf"/>
</dbReference>
<comment type="function">
    <text evidence="1">Removes C-terminal D-alanyl residues from sugar-peptide cell wall precursors.</text>
</comment>
<name>A0ABV1E0N0_9FIRM</name>
<evidence type="ECO:0000256" key="8">
    <source>
        <dbReference type="ARBA" id="ARBA00022801"/>
    </source>
</evidence>
<feature type="chain" id="PRO_5046474707" description="serine-type D-Ala-D-Ala carboxypeptidase" evidence="14">
    <location>
        <begin position="28"/>
        <end position="387"/>
    </location>
</feature>
<dbReference type="PANTHER" id="PTHR21581:SF33">
    <property type="entry name" value="D-ALANYL-D-ALANINE CARBOXYPEPTIDASE DACB"/>
    <property type="match status" value="1"/>
</dbReference>
<dbReference type="InterPro" id="IPR018044">
    <property type="entry name" value="Peptidase_S11"/>
</dbReference>
<keyword evidence="5 17" id="KW-0121">Carboxypeptidase</keyword>
<comment type="similarity">
    <text evidence="3 13">Belongs to the peptidase S11 family.</text>
</comment>
<dbReference type="PRINTS" id="PR00725">
    <property type="entry name" value="DADACBPTASE1"/>
</dbReference>
<keyword evidence="18" id="KW-1185">Reference proteome</keyword>
<feature type="domain" description="Peptidase S11 D-alanyl-D-alanine carboxypeptidase A N-terminal" evidence="15">
    <location>
        <begin position="28"/>
        <end position="255"/>
    </location>
</feature>
<evidence type="ECO:0000256" key="4">
    <source>
        <dbReference type="ARBA" id="ARBA00012448"/>
    </source>
</evidence>
<feature type="domain" description="Peptidase S11 D-Ala-D-Ala carboxypeptidase A C-terminal" evidence="16">
    <location>
        <begin position="286"/>
        <end position="359"/>
    </location>
</feature>
<organism evidence="17 18">
    <name type="scientific">Solibaculum intestinale</name>
    <dbReference type="NCBI Taxonomy" id="3133165"/>
    <lineage>
        <taxon>Bacteria</taxon>
        <taxon>Bacillati</taxon>
        <taxon>Bacillota</taxon>
        <taxon>Clostridia</taxon>
        <taxon>Eubacteriales</taxon>
        <taxon>Oscillospiraceae</taxon>
        <taxon>Solibaculum</taxon>
    </lineage>
</organism>
<evidence type="ECO:0000313" key="17">
    <source>
        <dbReference type="EMBL" id="MEQ2439573.1"/>
    </source>
</evidence>
<dbReference type="Pfam" id="PF00768">
    <property type="entry name" value="Peptidase_S11"/>
    <property type="match status" value="1"/>
</dbReference>
<dbReference type="GO" id="GO:0004180">
    <property type="term" value="F:carboxypeptidase activity"/>
    <property type="evidence" value="ECO:0007669"/>
    <property type="project" value="UniProtKB-KW"/>
</dbReference>
<evidence type="ECO:0000256" key="13">
    <source>
        <dbReference type="RuleBase" id="RU004016"/>
    </source>
</evidence>
<dbReference type="Gene3D" id="2.60.410.10">
    <property type="entry name" value="D-Ala-D-Ala carboxypeptidase, C-terminal domain"/>
    <property type="match status" value="1"/>
</dbReference>
<dbReference type="Proteomes" id="UP001489509">
    <property type="component" value="Unassembled WGS sequence"/>
</dbReference>
<dbReference type="InterPro" id="IPR012907">
    <property type="entry name" value="Peptidase_S11_C"/>
</dbReference>
<dbReference type="InterPro" id="IPR015956">
    <property type="entry name" value="Peniciliin-bd_prot_C_sf"/>
</dbReference>
<proteinExistence type="inferred from homology"/>
<dbReference type="PANTHER" id="PTHR21581">
    <property type="entry name" value="D-ALANYL-D-ALANINE CARBOXYPEPTIDASE"/>
    <property type="match status" value="1"/>
</dbReference>
<keyword evidence="8 17" id="KW-0378">Hydrolase</keyword>
<evidence type="ECO:0000313" key="18">
    <source>
        <dbReference type="Proteomes" id="UP001489509"/>
    </source>
</evidence>
<evidence type="ECO:0000256" key="3">
    <source>
        <dbReference type="ARBA" id="ARBA00007164"/>
    </source>
</evidence>
<dbReference type="EC" id="3.4.16.4" evidence="4"/>
<keyword evidence="10" id="KW-0573">Peptidoglycan synthesis</keyword>
<dbReference type="RefSeq" id="WP_349217831.1">
    <property type="nucleotide sequence ID" value="NZ_JBBMFD010000001.1"/>
</dbReference>
<evidence type="ECO:0000259" key="16">
    <source>
        <dbReference type="Pfam" id="PF07943"/>
    </source>
</evidence>
<comment type="caution">
    <text evidence="17">The sequence shown here is derived from an EMBL/GenBank/DDBJ whole genome shotgun (WGS) entry which is preliminary data.</text>
</comment>
<reference evidence="17 18" key="1">
    <citation type="submission" date="2024-03" db="EMBL/GenBank/DDBJ databases">
        <title>Human intestinal bacterial collection.</title>
        <authorList>
            <person name="Pauvert C."/>
            <person name="Hitch T.C.A."/>
            <person name="Clavel T."/>
        </authorList>
    </citation>
    <scope>NUCLEOTIDE SEQUENCE [LARGE SCALE GENOMIC DNA]</scope>
    <source>
        <strain evidence="17 18">CLA-JM-H44</strain>
    </source>
</reference>
<sequence length="387" mass="41618">MCKRTIRKGLATAAAVVTLLSGMPAQAAEGEPSTSAKAAVLMECQTGRVLYAKNESEQLPMASTTKIMTALLAVENCDLNQPVTVTGEMALVEGSSMGLHIGDVITVEGLVTGALLASGNDAANAIALTVRPSFEEFAALMNERAKEIGAQNTSFVTPSGLDNAQHYTTAYDLALIAREAMANPVFSDIARKSIAQVEFQNPVKTCTLSNHNRLVKEYEGAIGVKTGFTKKSGRCLVSCAERDGVKLLVVTLNDPDDWKDHKALLDYGFSQVTVQNLPAIEEQRIKVTGGELEELAVIQRPPLTTAPLTQGDLSRVEVKIELPPFVYAPVSTGSAVGIASYYLDGQKIGETVLMAKHDVLLSKKQPSFFEQIGNFFAGIWRYITGWF</sequence>
<evidence type="ECO:0000256" key="5">
    <source>
        <dbReference type="ARBA" id="ARBA00022645"/>
    </source>
</evidence>
<dbReference type="SUPFAM" id="SSF56601">
    <property type="entry name" value="beta-lactamase/transpeptidase-like"/>
    <property type="match status" value="1"/>
</dbReference>
<evidence type="ECO:0000256" key="11">
    <source>
        <dbReference type="ARBA" id="ARBA00023316"/>
    </source>
</evidence>
<keyword evidence="6" id="KW-0645">Protease</keyword>
<evidence type="ECO:0000256" key="14">
    <source>
        <dbReference type="SAM" id="SignalP"/>
    </source>
</evidence>
<dbReference type="EMBL" id="JBBMFD010000001">
    <property type="protein sequence ID" value="MEQ2439573.1"/>
    <property type="molecule type" value="Genomic_DNA"/>
</dbReference>
<comment type="catalytic activity">
    <reaction evidence="12">
        <text>Preferential cleavage: (Ac)2-L-Lys-D-Ala-|-D-Ala. Also transpeptidation of peptidyl-alanyl moieties that are N-acyl substituents of D-alanine.</text>
        <dbReference type="EC" id="3.4.16.4"/>
    </reaction>
</comment>
<keyword evidence="11" id="KW-0961">Cell wall biogenesis/degradation</keyword>
<dbReference type="InterPro" id="IPR012338">
    <property type="entry name" value="Beta-lactam/transpept-like"/>
</dbReference>
<evidence type="ECO:0000259" key="15">
    <source>
        <dbReference type="Pfam" id="PF00768"/>
    </source>
</evidence>
<evidence type="ECO:0000256" key="1">
    <source>
        <dbReference type="ARBA" id="ARBA00003217"/>
    </source>
</evidence>
<keyword evidence="9" id="KW-0133">Cell shape</keyword>
<evidence type="ECO:0000256" key="9">
    <source>
        <dbReference type="ARBA" id="ARBA00022960"/>
    </source>
</evidence>
<dbReference type="SUPFAM" id="SSF69189">
    <property type="entry name" value="Penicillin-binding protein associated domain"/>
    <property type="match status" value="1"/>
</dbReference>
<dbReference type="Pfam" id="PF07943">
    <property type="entry name" value="PBP5_C"/>
    <property type="match status" value="1"/>
</dbReference>
<evidence type="ECO:0000256" key="10">
    <source>
        <dbReference type="ARBA" id="ARBA00022984"/>
    </source>
</evidence>
<protein>
    <recommendedName>
        <fullName evidence="4">serine-type D-Ala-D-Ala carboxypeptidase</fullName>
        <ecNumber evidence="4">3.4.16.4</ecNumber>
    </recommendedName>
</protein>
<dbReference type="Gene3D" id="3.40.710.10">
    <property type="entry name" value="DD-peptidase/beta-lactamase superfamily"/>
    <property type="match status" value="1"/>
</dbReference>
<comment type="pathway">
    <text evidence="2">Cell wall biogenesis; peptidoglycan biosynthesis.</text>
</comment>
<evidence type="ECO:0000256" key="6">
    <source>
        <dbReference type="ARBA" id="ARBA00022670"/>
    </source>
</evidence>
<accession>A0ABV1E0N0</accession>
<gene>
    <name evidence="17" type="ORF">WMO26_01880</name>
</gene>
<dbReference type="InterPro" id="IPR001967">
    <property type="entry name" value="Peptidase_S11_N"/>
</dbReference>
<evidence type="ECO:0000256" key="2">
    <source>
        <dbReference type="ARBA" id="ARBA00004752"/>
    </source>
</evidence>
<evidence type="ECO:0000256" key="12">
    <source>
        <dbReference type="ARBA" id="ARBA00034000"/>
    </source>
</evidence>
<keyword evidence="7 14" id="KW-0732">Signal</keyword>